<dbReference type="STRING" id="57664.SAMN05661003_106100"/>
<dbReference type="NCBIfam" id="NF047751">
    <property type="entry name" value="HepT_toxin"/>
    <property type="match status" value="1"/>
</dbReference>
<dbReference type="Pfam" id="PF01934">
    <property type="entry name" value="HepT-like"/>
    <property type="match status" value="1"/>
</dbReference>
<name>A0A1G7BLZ7_9BACT</name>
<dbReference type="OrthoDB" id="5368533at2"/>
<dbReference type="InterPro" id="IPR052379">
    <property type="entry name" value="Type_VII_TA_RNase"/>
</dbReference>
<gene>
    <name evidence="5" type="ORF">SAMN05661003_106100</name>
</gene>
<dbReference type="InterPro" id="IPR008201">
    <property type="entry name" value="HepT-like"/>
</dbReference>
<dbReference type="AlphaFoldDB" id="A0A1G7BLZ7"/>
<accession>A0A1G7BLZ7</accession>
<keyword evidence="1" id="KW-1277">Toxin-antitoxin system</keyword>
<evidence type="ECO:0000256" key="3">
    <source>
        <dbReference type="ARBA" id="ARBA00022801"/>
    </source>
</evidence>
<evidence type="ECO:0000256" key="2">
    <source>
        <dbReference type="ARBA" id="ARBA00022722"/>
    </source>
</evidence>
<dbReference type="Gene3D" id="1.20.120.580">
    <property type="entry name" value="bsu32300-like"/>
    <property type="match status" value="1"/>
</dbReference>
<evidence type="ECO:0000256" key="1">
    <source>
        <dbReference type="ARBA" id="ARBA00022649"/>
    </source>
</evidence>
<dbReference type="PANTHER" id="PTHR33397:SF5">
    <property type="entry name" value="RNASE YUTE-RELATED"/>
    <property type="match status" value="1"/>
</dbReference>
<dbReference type="InterPro" id="IPR037038">
    <property type="entry name" value="HepT-like_sf"/>
</dbReference>
<reference evidence="6" key="1">
    <citation type="submission" date="2016-10" db="EMBL/GenBank/DDBJ databases">
        <authorList>
            <person name="Varghese N."/>
            <person name="Submissions S."/>
        </authorList>
    </citation>
    <scope>NUCLEOTIDE SEQUENCE [LARGE SCALE GENOMIC DNA]</scope>
    <source>
        <strain evidence="6">DSM 8987</strain>
    </source>
</reference>
<keyword evidence="6" id="KW-1185">Reference proteome</keyword>
<dbReference type="EMBL" id="FNAQ01000006">
    <property type="protein sequence ID" value="SDE28069.1"/>
    <property type="molecule type" value="Genomic_DNA"/>
</dbReference>
<evidence type="ECO:0000256" key="4">
    <source>
        <dbReference type="ARBA" id="ARBA00024207"/>
    </source>
</evidence>
<dbReference type="Proteomes" id="UP000243205">
    <property type="component" value="Unassembled WGS sequence"/>
</dbReference>
<evidence type="ECO:0000313" key="5">
    <source>
        <dbReference type="EMBL" id="SDE28069.1"/>
    </source>
</evidence>
<organism evidence="5 6">
    <name type="scientific">Desulfuromonas thiophila</name>
    <dbReference type="NCBI Taxonomy" id="57664"/>
    <lineage>
        <taxon>Bacteria</taxon>
        <taxon>Pseudomonadati</taxon>
        <taxon>Thermodesulfobacteriota</taxon>
        <taxon>Desulfuromonadia</taxon>
        <taxon>Desulfuromonadales</taxon>
        <taxon>Desulfuromonadaceae</taxon>
        <taxon>Desulfuromonas</taxon>
    </lineage>
</organism>
<dbReference type="PANTHER" id="PTHR33397">
    <property type="entry name" value="UPF0331 PROTEIN YUTE"/>
    <property type="match status" value="1"/>
</dbReference>
<protein>
    <submittedName>
        <fullName evidence="5">Uncharacterized conserved protein YutE, UPF0331/DUF86 family</fullName>
    </submittedName>
</protein>
<sequence>MNVSFEAYLQSTTKIAECEKELLDLLSDRLRATAQLNKIELRAARASLQILIENSIGKARRILKHYDCPLVPSRGRDAFTILYDCGALDDEHYRSLMQAVGFRNAMIHDYMNFDEDVLVRIVSQQRYLAIYEFLIQRPDYNSVQSSRIKGFVV</sequence>
<proteinExistence type="inferred from homology"/>
<evidence type="ECO:0000313" key="6">
    <source>
        <dbReference type="Proteomes" id="UP000243205"/>
    </source>
</evidence>
<keyword evidence="2" id="KW-0540">Nuclease</keyword>
<dbReference type="GO" id="GO:0016787">
    <property type="term" value="F:hydrolase activity"/>
    <property type="evidence" value="ECO:0007669"/>
    <property type="project" value="UniProtKB-KW"/>
</dbReference>
<comment type="similarity">
    <text evidence="4">Belongs to the HepT RNase toxin family.</text>
</comment>
<dbReference type="GO" id="GO:0110001">
    <property type="term" value="C:toxin-antitoxin complex"/>
    <property type="evidence" value="ECO:0007669"/>
    <property type="project" value="InterPro"/>
</dbReference>
<keyword evidence="3" id="KW-0378">Hydrolase</keyword>
<dbReference type="GO" id="GO:0004540">
    <property type="term" value="F:RNA nuclease activity"/>
    <property type="evidence" value="ECO:0007669"/>
    <property type="project" value="InterPro"/>
</dbReference>